<dbReference type="EMBL" id="CADCWM010000604">
    <property type="protein sequence ID" value="CAA9571735.1"/>
    <property type="molecule type" value="Genomic_DNA"/>
</dbReference>
<dbReference type="InterPro" id="IPR012296">
    <property type="entry name" value="Nuclease_put_TT1808"/>
</dbReference>
<dbReference type="InterPro" id="IPR008538">
    <property type="entry name" value="Uma2"/>
</dbReference>
<dbReference type="InterPro" id="IPR011335">
    <property type="entry name" value="Restrct_endonuc-II-like"/>
</dbReference>
<evidence type="ECO:0000259" key="1">
    <source>
        <dbReference type="Pfam" id="PF05685"/>
    </source>
</evidence>
<protein>
    <recommendedName>
        <fullName evidence="1">Putative restriction endonuclease domain-containing protein</fullName>
    </recommendedName>
</protein>
<feature type="domain" description="Putative restriction endonuclease" evidence="1">
    <location>
        <begin position="2"/>
        <end position="102"/>
    </location>
</feature>
<gene>
    <name evidence="2" type="ORF">AVDCRST_MAG88-2399</name>
</gene>
<name>A0A6J4VBR5_9BACT</name>
<organism evidence="2">
    <name type="scientific">uncultured Thermomicrobiales bacterium</name>
    <dbReference type="NCBI Taxonomy" id="1645740"/>
    <lineage>
        <taxon>Bacteria</taxon>
        <taxon>Pseudomonadati</taxon>
        <taxon>Thermomicrobiota</taxon>
        <taxon>Thermomicrobia</taxon>
        <taxon>Thermomicrobiales</taxon>
        <taxon>environmental samples</taxon>
    </lineage>
</organism>
<dbReference type="SUPFAM" id="SSF52980">
    <property type="entry name" value="Restriction endonuclease-like"/>
    <property type="match status" value="1"/>
</dbReference>
<sequence>MTQPDLIFIRRERLNIIVGDKVRGAPDLVIEVLSPSTRANDLGRKLRLYARAGVPFYWVVDPKRRVVRPFTLMGDGYVEGPTLRPGQELSCQLFPGIAIDVATLFA</sequence>
<accession>A0A6J4VBR5</accession>
<proteinExistence type="predicted"/>
<dbReference type="PANTHER" id="PTHR34107:SF4">
    <property type="entry name" value="SLL1222 PROTEIN"/>
    <property type="match status" value="1"/>
</dbReference>
<dbReference type="Gene3D" id="3.90.1570.10">
    <property type="entry name" value="tt1808, chain A"/>
    <property type="match status" value="1"/>
</dbReference>
<dbReference type="Pfam" id="PF05685">
    <property type="entry name" value="Uma2"/>
    <property type="match status" value="1"/>
</dbReference>
<dbReference type="AlphaFoldDB" id="A0A6J4VBR5"/>
<evidence type="ECO:0000313" key="2">
    <source>
        <dbReference type="EMBL" id="CAA9571735.1"/>
    </source>
</evidence>
<dbReference type="PANTHER" id="PTHR34107">
    <property type="entry name" value="SLL0198 PROTEIN-RELATED"/>
    <property type="match status" value="1"/>
</dbReference>
<dbReference type="CDD" id="cd06260">
    <property type="entry name" value="DUF820-like"/>
    <property type="match status" value="1"/>
</dbReference>
<reference evidence="2" key="1">
    <citation type="submission" date="2020-02" db="EMBL/GenBank/DDBJ databases">
        <authorList>
            <person name="Meier V. D."/>
        </authorList>
    </citation>
    <scope>NUCLEOTIDE SEQUENCE</scope>
    <source>
        <strain evidence="2">AVDCRST_MAG88</strain>
    </source>
</reference>